<evidence type="ECO:0000256" key="3">
    <source>
        <dbReference type="ARBA" id="ARBA00022801"/>
    </source>
</evidence>
<dbReference type="InterPro" id="IPR019826">
    <property type="entry name" value="Carboxylesterase_B_AS"/>
</dbReference>
<feature type="domain" description="Tryptophan synthase beta chain-like PALP" evidence="7">
    <location>
        <begin position="618"/>
        <end position="908"/>
    </location>
</feature>
<dbReference type="EMBL" id="QVLV01000001">
    <property type="protein sequence ID" value="RGE65186.1"/>
    <property type="molecule type" value="Genomic_DNA"/>
</dbReference>
<keyword evidence="4 5" id="KW-0663">Pyridoxal phosphate</keyword>
<dbReference type="GO" id="GO:0016787">
    <property type="term" value="F:hydrolase activity"/>
    <property type="evidence" value="ECO:0007669"/>
    <property type="project" value="UniProtKB-KW"/>
</dbReference>
<feature type="domain" description="Carboxylesterase type B" evidence="6">
    <location>
        <begin position="3"/>
        <end position="467"/>
    </location>
</feature>
<evidence type="ECO:0000256" key="1">
    <source>
        <dbReference type="ARBA" id="ARBA00001933"/>
    </source>
</evidence>
<organism evidence="8 9">
    <name type="scientific">Eisenbergiella massiliensis</name>
    <dbReference type="NCBI Taxonomy" id="1720294"/>
    <lineage>
        <taxon>Bacteria</taxon>
        <taxon>Bacillati</taxon>
        <taxon>Bacillota</taxon>
        <taxon>Clostridia</taxon>
        <taxon>Lachnospirales</taxon>
        <taxon>Lachnospiraceae</taxon>
        <taxon>Eisenbergiella</taxon>
    </lineage>
</organism>
<evidence type="ECO:0000313" key="8">
    <source>
        <dbReference type="EMBL" id="RGE65186.1"/>
    </source>
</evidence>
<dbReference type="HAMAP" id="MF_01030">
    <property type="entry name" value="D_Ser_dehydrat"/>
    <property type="match status" value="1"/>
</dbReference>
<sequence>MRIKTTGGYVEGFEENGLQNFLGIPYARAERFQAPREINWEGVFQADAFGKKAVQSHPAQETQAGWEGRKEYGEDCLNLNIYVPARDALEARREGRGLPVAVYIHGGAFQNGSNRDRSGKQIIRDHSFIYVSINYRLGVLGYLYLGAALGEEYRGTGNNGTLDQLAALRWIYDNIGEFGGDRSRITVFGESAGAKTLGALLLKPELKTCCSQVLMASGAYQCIREEETAAAVADSFFSLAGLKRPEDILTMDVDNLLAVQERLVDNPGNTCTFGPVADGITVPMDWREALRSGRHWSGKAIVGSCRHEMVFRRLGDPDFTAHCPAIARALFGQNAEIAIEEFKEFDAGERQEESGSALRRALKWEQLLSDYMYRTYSRRLAELLAKNGSQVWYYSMDFGTASHVLDQSAAFDGAWRDDALFPGIALEERRKTAEIIYESYVRFFETGDPNWEGIPEWKPLGDEREKMVWDGRIHTESLTEEETLNRFPDEVFRLQRSPDHAVSTKETADPQPQALLDAAMEEASDIIARVTAQREAFWINPHRVSFAKAKESLDFTMADIEEAQARLLRFAPFLEGCFPELQKTGGIIESPLQDIPAMAESLWDGCGAGEGEPLRHGRMLMKLDSELAVAGSVKARGGIYEVLAATEELALKAGLLKETDDYSVLLKHRDFFSHYTMQVGSTGNLGLSIGIMSAAIGYRAVVHMSSDARQWKKDLLRSKGVIVKEYEGDYGAAVKEGRALSDADENSYFVDDEHSSRLFLGYAAAALRLKKQLADKQIPVDGAHPLFVYLPCGVGGAPGGITLGLKYVFGDAVHCFFAEPVQSPCMLLGMATGKGDQVCVQDFGLSGKTLADGLAVGRPSELVARNMRPLLDGIYTVQDECLPGWMQRLNETEGVIIEPSACACMGGPKILAGEQGRAWLKQQGLYEKTAQATHIVWATGGGLMPEEIITEYLNLSK</sequence>
<protein>
    <recommendedName>
        <fullName evidence="5">Probable D-serine dehydratase</fullName>
        <ecNumber evidence="5">4.3.1.18</ecNumber>
    </recommendedName>
    <alternativeName>
        <fullName evidence="5">D-serine deaminase</fullName>
        <shortName evidence="5">DSD</shortName>
    </alternativeName>
</protein>
<dbReference type="SUPFAM" id="SSF53474">
    <property type="entry name" value="alpha/beta-Hydrolases"/>
    <property type="match status" value="1"/>
</dbReference>
<dbReference type="RefSeq" id="WP_117543547.1">
    <property type="nucleotide sequence ID" value="NZ_JBKUNB010000007.1"/>
</dbReference>
<comment type="similarity">
    <text evidence="2">Belongs to the type-B carboxylesterase/lipase family.</text>
</comment>
<gene>
    <name evidence="5" type="primary">dsdA</name>
    <name evidence="8" type="ORF">DXC51_02420</name>
</gene>
<keyword evidence="5 8" id="KW-0456">Lyase</keyword>
<comment type="similarity">
    <text evidence="5">Belongs to the serine/threonine dehydratase family. DsdA subfamily.</text>
</comment>
<comment type="cofactor">
    <cofactor evidence="1 5">
        <name>pyridoxal 5'-phosphate</name>
        <dbReference type="ChEBI" id="CHEBI:597326"/>
    </cofactor>
</comment>
<dbReference type="PROSITE" id="PS00122">
    <property type="entry name" value="CARBOXYLESTERASE_B_1"/>
    <property type="match status" value="1"/>
</dbReference>
<dbReference type="EC" id="4.3.1.18" evidence="5"/>
<dbReference type="Pfam" id="PF00291">
    <property type="entry name" value="PALP"/>
    <property type="match status" value="1"/>
</dbReference>
<name>A0A3E3IDR8_9FIRM</name>
<dbReference type="SUPFAM" id="SSF53686">
    <property type="entry name" value="Tryptophan synthase beta subunit-like PLP-dependent enzymes"/>
    <property type="match status" value="1"/>
</dbReference>
<keyword evidence="3" id="KW-0378">Hydrolase</keyword>
<dbReference type="GO" id="GO:0016836">
    <property type="term" value="F:hydro-lyase activity"/>
    <property type="evidence" value="ECO:0007669"/>
    <property type="project" value="UniProtKB-UniRule"/>
</dbReference>
<dbReference type="PANTHER" id="PTHR43142:SF1">
    <property type="entry name" value="CARBOXYLIC ESTER HYDROLASE"/>
    <property type="match status" value="1"/>
</dbReference>
<dbReference type="AlphaFoldDB" id="A0A3E3IDR8"/>
<dbReference type="InterPro" id="IPR029058">
    <property type="entry name" value="AB_hydrolase_fold"/>
</dbReference>
<dbReference type="InterPro" id="IPR036052">
    <property type="entry name" value="TrpB-like_PALP_sf"/>
</dbReference>
<dbReference type="Gene3D" id="3.40.50.1820">
    <property type="entry name" value="alpha/beta hydrolase"/>
    <property type="match status" value="1"/>
</dbReference>
<feature type="modified residue" description="N6-(pyridoxal phosphate)lysine" evidence="5">
    <location>
        <position position="634"/>
    </location>
</feature>
<evidence type="ECO:0000256" key="2">
    <source>
        <dbReference type="ARBA" id="ARBA00005964"/>
    </source>
</evidence>
<dbReference type="PANTHER" id="PTHR43142">
    <property type="entry name" value="CARBOXYLIC ESTER HYDROLASE"/>
    <property type="match status" value="1"/>
</dbReference>
<evidence type="ECO:0000313" key="9">
    <source>
        <dbReference type="Proteomes" id="UP000260812"/>
    </source>
</evidence>
<evidence type="ECO:0000259" key="7">
    <source>
        <dbReference type="Pfam" id="PF00291"/>
    </source>
</evidence>
<dbReference type="GeneID" id="97985765"/>
<evidence type="ECO:0000256" key="5">
    <source>
        <dbReference type="HAMAP-Rule" id="MF_01030"/>
    </source>
</evidence>
<dbReference type="Pfam" id="PF00135">
    <property type="entry name" value="COesterase"/>
    <property type="match status" value="1"/>
</dbReference>
<evidence type="ECO:0000259" key="6">
    <source>
        <dbReference type="Pfam" id="PF00135"/>
    </source>
</evidence>
<keyword evidence="9" id="KW-1185">Reference proteome</keyword>
<dbReference type="NCBIfam" id="NF002823">
    <property type="entry name" value="PRK02991.1"/>
    <property type="match status" value="1"/>
</dbReference>
<dbReference type="GO" id="GO:0046416">
    <property type="term" value="P:D-amino acid metabolic process"/>
    <property type="evidence" value="ECO:0007669"/>
    <property type="project" value="UniProtKB-UniRule"/>
</dbReference>
<comment type="catalytic activity">
    <reaction evidence="5">
        <text>D-serine = pyruvate + NH4(+)</text>
        <dbReference type="Rhea" id="RHEA:13977"/>
        <dbReference type="ChEBI" id="CHEBI:15361"/>
        <dbReference type="ChEBI" id="CHEBI:28938"/>
        <dbReference type="ChEBI" id="CHEBI:35247"/>
        <dbReference type="EC" id="4.3.1.18"/>
    </reaction>
</comment>
<evidence type="ECO:0000256" key="4">
    <source>
        <dbReference type="ARBA" id="ARBA00022898"/>
    </source>
</evidence>
<dbReference type="GO" id="GO:0030170">
    <property type="term" value="F:pyridoxal phosphate binding"/>
    <property type="evidence" value="ECO:0007669"/>
    <property type="project" value="InterPro"/>
</dbReference>
<dbReference type="Gene3D" id="3.40.50.1100">
    <property type="match status" value="2"/>
</dbReference>
<dbReference type="NCBIfam" id="TIGR02035">
    <property type="entry name" value="D_Ser_am_lyase"/>
    <property type="match status" value="1"/>
</dbReference>
<accession>A0A3E3IDR8</accession>
<proteinExistence type="inferred from homology"/>
<dbReference type="InterPro" id="IPR001926">
    <property type="entry name" value="TrpB-like_PALP"/>
</dbReference>
<dbReference type="InterPro" id="IPR011780">
    <property type="entry name" value="D_Ser_am_lyase"/>
</dbReference>
<dbReference type="GO" id="GO:0008721">
    <property type="term" value="F:D-serine ammonia-lyase activity"/>
    <property type="evidence" value="ECO:0007669"/>
    <property type="project" value="UniProtKB-EC"/>
</dbReference>
<comment type="caution">
    <text evidence="8">The sequence shown here is derived from an EMBL/GenBank/DDBJ whole genome shotgun (WGS) entry which is preliminary data.</text>
</comment>
<dbReference type="InterPro" id="IPR002018">
    <property type="entry name" value="CarbesteraseB"/>
</dbReference>
<dbReference type="Proteomes" id="UP000260812">
    <property type="component" value="Unassembled WGS sequence"/>
</dbReference>
<reference evidence="8 9" key="1">
    <citation type="submission" date="2018-08" db="EMBL/GenBank/DDBJ databases">
        <title>A genome reference for cultivated species of the human gut microbiota.</title>
        <authorList>
            <person name="Zou Y."/>
            <person name="Xue W."/>
            <person name="Luo G."/>
        </authorList>
    </citation>
    <scope>NUCLEOTIDE SEQUENCE [LARGE SCALE GENOMIC DNA]</scope>
    <source>
        <strain evidence="8 9">TF05-5AC</strain>
    </source>
</reference>